<comment type="caution">
    <text evidence="4">The sequence shown here is derived from an EMBL/GenBank/DDBJ whole genome shotgun (WGS) entry which is preliminary data.</text>
</comment>
<evidence type="ECO:0000256" key="1">
    <source>
        <dbReference type="ARBA" id="ARBA00010879"/>
    </source>
</evidence>
<reference evidence="4 5" key="1">
    <citation type="submission" date="2024-02" db="EMBL/GenBank/DDBJ databases">
        <authorList>
            <person name="Daric V."/>
            <person name="Darras S."/>
        </authorList>
    </citation>
    <scope>NUCLEOTIDE SEQUENCE [LARGE SCALE GENOMIC DNA]</scope>
</reference>
<dbReference type="InterPro" id="IPR000477">
    <property type="entry name" value="RT_dom"/>
</dbReference>
<dbReference type="PANTHER" id="PTHR24559:SF444">
    <property type="entry name" value="REVERSE TRANSCRIPTASE DOMAIN-CONTAINING PROTEIN"/>
    <property type="match status" value="1"/>
</dbReference>
<dbReference type="InterPro" id="IPR043128">
    <property type="entry name" value="Rev_trsase/Diguanyl_cyclase"/>
</dbReference>
<evidence type="ECO:0000313" key="4">
    <source>
        <dbReference type="EMBL" id="CAK8680328.1"/>
    </source>
</evidence>
<dbReference type="InterPro" id="IPR053134">
    <property type="entry name" value="RNA-dir_DNA_polymerase"/>
</dbReference>
<name>A0ABP0FQS0_CLALP</name>
<feature type="domain" description="Reverse transcriptase" evidence="3">
    <location>
        <begin position="22"/>
        <end position="91"/>
    </location>
</feature>
<comment type="similarity">
    <text evidence="1">Belongs to the beta type-B retroviral polymerase family. HERV class-II K(HML-2) pol subfamily.</text>
</comment>
<evidence type="ECO:0000259" key="3">
    <source>
        <dbReference type="Pfam" id="PF00078"/>
    </source>
</evidence>
<dbReference type="EMBL" id="CAWYQH010000068">
    <property type="protein sequence ID" value="CAK8680328.1"/>
    <property type="molecule type" value="Genomic_DNA"/>
</dbReference>
<evidence type="ECO:0000256" key="2">
    <source>
        <dbReference type="ARBA" id="ARBA00012180"/>
    </source>
</evidence>
<dbReference type="Gene3D" id="3.10.10.10">
    <property type="entry name" value="HIV Type 1 Reverse Transcriptase, subunit A, domain 1"/>
    <property type="match status" value="1"/>
</dbReference>
<sequence>MTNQGIIEPSNSTWSSPMHLVKKTNRGVRIVGDFRNLNLVTKFDRYKIPNLRDFTNELHDATIFSKCDLLKAFFQIPIAPEDKEKTAFLCPFGLYKNATGS</sequence>
<dbReference type="Proteomes" id="UP001642483">
    <property type="component" value="Unassembled WGS sequence"/>
</dbReference>
<dbReference type="SUPFAM" id="SSF56672">
    <property type="entry name" value="DNA/RNA polymerases"/>
    <property type="match status" value="1"/>
</dbReference>
<dbReference type="PANTHER" id="PTHR24559">
    <property type="entry name" value="TRANSPOSON TY3-I GAG-POL POLYPROTEIN"/>
    <property type="match status" value="1"/>
</dbReference>
<dbReference type="InterPro" id="IPR043502">
    <property type="entry name" value="DNA/RNA_pol_sf"/>
</dbReference>
<protein>
    <recommendedName>
        <fullName evidence="2">ribonuclease H</fullName>
        <ecNumber evidence="2">3.1.26.4</ecNumber>
    </recommendedName>
</protein>
<proteinExistence type="inferred from homology"/>
<dbReference type="Gene3D" id="3.30.70.270">
    <property type="match status" value="1"/>
</dbReference>
<dbReference type="EC" id="3.1.26.4" evidence="2"/>
<keyword evidence="5" id="KW-1185">Reference proteome</keyword>
<gene>
    <name evidence="4" type="ORF">CVLEPA_LOCUS10592</name>
</gene>
<organism evidence="4 5">
    <name type="scientific">Clavelina lepadiformis</name>
    <name type="common">Light-bulb sea squirt</name>
    <name type="synonym">Ascidia lepadiformis</name>
    <dbReference type="NCBI Taxonomy" id="159417"/>
    <lineage>
        <taxon>Eukaryota</taxon>
        <taxon>Metazoa</taxon>
        <taxon>Chordata</taxon>
        <taxon>Tunicata</taxon>
        <taxon>Ascidiacea</taxon>
        <taxon>Aplousobranchia</taxon>
        <taxon>Clavelinidae</taxon>
        <taxon>Clavelina</taxon>
    </lineage>
</organism>
<dbReference type="Pfam" id="PF00078">
    <property type="entry name" value="RVT_1"/>
    <property type="match status" value="1"/>
</dbReference>
<accession>A0ABP0FQS0</accession>
<dbReference type="CDD" id="cd01647">
    <property type="entry name" value="RT_LTR"/>
    <property type="match status" value="1"/>
</dbReference>
<evidence type="ECO:0000313" key="5">
    <source>
        <dbReference type="Proteomes" id="UP001642483"/>
    </source>
</evidence>